<name>A0A211ZIK1_9PROT</name>
<dbReference type="EMBL" id="NHON01000043">
    <property type="protein sequence ID" value="OWJ65118.1"/>
    <property type="molecule type" value="Genomic_DNA"/>
</dbReference>
<dbReference type="InterPro" id="IPR013978">
    <property type="entry name" value="MEKHLA"/>
</dbReference>
<dbReference type="AlphaFoldDB" id="A0A211ZIK1"/>
<dbReference type="Pfam" id="PF08670">
    <property type="entry name" value="MEKHLA"/>
    <property type="match status" value="1"/>
</dbReference>
<reference evidence="3" key="1">
    <citation type="submission" date="2017-05" db="EMBL/GenBank/DDBJ databases">
        <authorList>
            <person name="Macchi M."/>
            <person name="Festa S."/>
            <person name="Coppotelli B.M."/>
            <person name="Morelli I.S."/>
        </authorList>
    </citation>
    <scope>NUCLEOTIDE SEQUENCE [LARGE SCALE GENOMIC DNA]</scope>
    <source>
        <strain evidence="3">I</strain>
    </source>
</reference>
<keyword evidence="3" id="KW-1185">Reference proteome</keyword>
<organism evidence="2 3">
    <name type="scientific">Inquilinus limosus</name>
    <dbReference type="NCBI Taxonomy" id="171674"/>
    <lineage>
        <taxon>Bacteria</taxon>
        <taxon>Pseudomonadati</taxon>
        <taxon>Pseudomonadota</taxon>
        <taxon>Alphaproteobacteria</taxon>
        <taxon>Rhodospirillales</taxon>
        <taxon>Rhodospirillaceae</taxon>
        <taxon>Inquilinus</taxon>
    </lineage>
</organism>
<proteinExistence type="predicted"/>
<evidence type="ECO:0000259" key="1">
    <source>
        <dbReference type="Pfam" id="PF08670"/>
    </source>
</evidence>
<dbReference type="Proteomes" id="UP000196655">
    <property type="component" value="Unassembled WGS sequence"/>
</dbReference>
<feature type="domain" description="MEKHLA" evidence="1">
    <location>
        <begin position="23"/>
        <end position="163"/>
    </location>
</feature>
<sequence length="166" mass="18314">MTAPSDPHSGARPVSLALDPGFLRLLAGSHARLVGSPLLPEDAGDDADRAQWLYEAAPFCVLAHNTDADPRFVYANRAAQARFEYGWDEFTTLPSRLSAEAPDRAERQRLLDAVTRDGFIADYRGVRIAKSGHRFRIENAVVWQLIDEAGTLHGQAAAFGEWREVV</sequence>
<dbReference type="InterPro" id="IPR035965">
    <property type="entry name" value="PAS-like_dom_sf"/>
</dbReference>
<gene>
    <name evidence="2" type="ORF">BWR60_21240</name>
</gene>
<comment type="caution">
    <text evidence="2">The sequence shown here is derived from an EMBL/GenBank/DDBJ whole genome shotgun (WGS) entry which is preliminary data.</text>
</comment>
<evidence type="ECO:0000313" key="3">
    <source>
        <dbReference type="Proteomes" id="UP000196655"/>
    </source>
</evidence>
<dbReference type="SUPFAM" id="SSF55785">
    <property type="entry name" value="PYP-like sensor domain (PAS domain)"/>
    <property type="match status" value="1"/>
</dbReference>
<dbReference type="Gene3D" id="3.30.450.20">
    <property type="entry name" value="PAS domain"/>
    <property type="match status" value="1"/>
</dbReference>
<evidence type="ECO:0000313" key="2">
    <source>
        <dbReference type="EMBL" id="OWJ65118.1"/>
    </source>
</evidence>
<protein>
    <submittedName>
        <fullName evidence="2">MEKHLA domain-containing protein</fullName>
    </submittedName>
</protein>
<accession>A0A211ZIK1</accession>